<organism evidence="1 2">
    <name type="scientific">Thelephora ganbajun</name>
    <name type="common">Ganba fungus</name>
    <dbReference type="NCBI Taxonomy" id="370292"/>
    <lineage>
        <taxon>Eukaryota</taxon>
        <taxon>Fungi</taxon>
        <taxon>Dikarya</taxon>
        <taxon>Basidiomycota</taxon>
        <taxon>Agaricomycotina</taxon>
        <taxon>Agaricomycetes</taxon>
        <taxon>Thelephorales</taxon>
        <taxon>Thelephoraceae</taxon>
        <taxon>Thelephora</taxon>
    </lineage>
</organism>
<comment type="caution">
    <text evidence="1">The sequence shown here is derived from an EMBL/GenBank/DDBJ whole genome shotgun (WGS) entry which is preliminary data.</text>
</comment>
<dbReference type="EMBL" id="MU117978">
    <property type="protein sequence ID" value="KAF9651062.1"/>
    <property type="molecule type" value="Genomic_DNA"/>
</dbReference>
<evidence type="ECO:0000313" key="2">
    <source>
        <dbReference type="Proteomes" id="UP000886501"/>
    </source>
</evidence>
<proteinExistence type="predicted"/>
<evidence type="ECO:0000313" key="1">
    <source>
        <dbReference type="EMBL" id="KAF9651062.1"/>
    </source>
</evidence>
<reference evidence="1" key="1">
    <citation type="submission" date="2019-10" db="EMBL/GenBank/DDBJ databases">
        <authorList>
            <consortium name="DOE Joint Genome Institute"/>
            <person name="Kuo A."/>
            <person name="Miyauchi S."/>
            <person name="Kiss E."/>
            <person name="Drula E."/>
            <person name="Kohler A."/>
            <person name="Sanchez-Garcia M."/>
            <person name="Andreopoulos B."/>
            <person name="Barry K.W."/>
            <person name="Bonito G."/>
            <person name="Buee M."/>
            <person name="Carver A."/>
            <person name="Chen C."/>
            <person name="Cichocki N."/>
            <person name="Clum A."/>
            <person name="Culley D."/>
            <person name="Crous P.W."/>
            <person name="Fauchery L."/>
            <person name="Girlanda M."/>
            <person name="Hayes R."/>
            <person name="Keri Z."/>
            <person name="Labutti K."/>
            <person name="Lipzen A."/>
            <person name="Lombard V."/>
            <person name="Magnuson J."/>
            <person name="Maillard F."/>
            <person name="Morin E."/>
            <person name="Murat C."/>
            <person name="Nolan M."/>
            <person name="Ohm R."/>
            <person name="Pangilinan J."/>
            <person name="Pereira M."/>
            <person name="Perotto S."/>
            <person name="Peter M."/>
            <person name="Riley R."/>
            <person name="Sitrit Y."/>
            <person name="Stielow B."/>
            <person name="Szollosi G."/>
            <person name="Zifcakova L."/>
            <person name="Stursova M."/>
            <person name="Spatafora J.W."/>
            <person name="Tedersoo L."/>
            <person name="Vaario L.-M."/>
            <person name="Yamada A."/>
            <person name="Yan M."/>
            <person name="Wang P."/>
            <person name="Xu J."/>
            <person name="Bruns T."/>
            <person name="Baldrian P."/>
            <person name="Vilgalys R."/>
            <person name="Henrissat B."/>
            <person name="Grigoriev I.V."/>
            <person name="Hibbett D."/>
            <person name="Nagy L.G."/>
            <person name="Martin F.M."/>
        </authorList>
    </citation>
    <scope>NUCLEOTIDE SEQUENCE</scope>
    <source>
        <strain evidence="1">P2</strain>
    </source>
</reference>
<name>A0ACB6ZN61_THEGA</name>
<gene>
    <name evidence="1" type="ORF">BDM02DRAFT_3111068</name>
</gene>
<sequence length="407" mass="45045">MRTVKLVVIGSSGVGKTSLRSQYISGRFTTGYRTTIGADFITKTLPHHSNPQETVTLQIWDTAGQERFSSLSSAFFRGADAVMLMYDVNEPKTLEALTKWWCEFKDRAPLSDEDVADFCCVVVGNKTDLVPAGEFPAVMEEDALRFMEEICPLEEPEVNVSPTPPWQPLRILDEDLVPVQLRSGSIDISDQRTRQHSLPRGQSRSRSRSVVRGGTVSSTRTAFSIYHTPASSLFENYESARSSPTPGSRSPSPPPNAPLLPTSGNWVKRKASSSSSSSSTPTITPNNFALRRARTNSNSLLSIPQQQDQTDPTNMLDHLGSSQQPKPERRPRLFLTSAKTGDGVVDVFVYIAKRVVTRWEYQENLEARTMHMQESTSDTIQLGITNSQNGHIGPHSKPLRIRSCCAS</sequence>
<keyword evidence="2" id="KW-1185">Reference proteome</keyword>
<protein>
    <submittedName>
        <fullName evidence="1">Ras-domain-containing protein</fullName>
    </submittedName>
</protein>
<accession>A0ACB6ZN61</accession>
<reference evidence="1" key="2">
    <citation type="journal article" date="2020" name="Nat. Commun.">
        <title>Large-scale genome sequencing of mycorrhizal fungi provides insights into the early evolution of symbiotic traits.</title>
        <authorList>
            <person name="Miyauchi S."/>
            <person name="Kiss E."/>
            <person name="Kuo A."/>
            <person name="Drula E."/>
            <person name="Kohler A."/>
            <person name="Sanchez-Garcia M."/>
            <person name="Morin E."/>
            <person name="Andreopoulos B."/>
            <person name="Barry K.W."/>
            <person name="Bonito G."/>
            <person name="Buee M."/>
            <person name="Carver A."/>
            <person name="Chen C."/>
            <person name="Cichocki N."/>
            <person name="Clum A."/>
            <person name="Culley D."/>
            <person name="Crous P.W."/>
            <person name="Fauchery L."/>
            <person name="Girlanda M."/>
            <person name="Hayes R.D."/>
            <person name="Keri Z."/>
            <person name="LaButti K."/>
            <person name="Lipzen A."/>
            <person name="Lombard V."/>
            <person name="Magnuson J."/>
            <person name="Maillard F."/>
            <person name="Murat C."/>
            <person name="Nolan M."/>
            <person name="Ohm R.A."/>
            <person name="Pangilinan J."/>
            <person name="Pereira M.F."/>
            <person name="Perotto S."/>
            <person name="Peter M."/>
            <person name="Pfister S."/>
            <person name="Riley R."/>
            <person name="Sitrit Y."/>
            <person name="Stielow J.B."/>
            <person name="Szollosi G."/>
            <person name="Zifcakova L."/>
            <person name="Stursova M."/>
            <person name="Spatafora J.W."/>
            <person name="Tedersoo L."/>
            <person name="Vaario L.M."/>
            <person name="Yamada A."/>
            <person name="Yan M."/>
            <person name="Wang P."/>
            <person name="Xu J."/>
            <person name="Bruns T."/>
            <person name="Baldrian P."/>
            <person name="Vilgalys R."/>
            <person name="Dunand C."/>
            <person name="Henrissat B."/>
            <person name="Grigoriev I.V."/>
            <person name="Hibbett D."/>
            <person name="Nagy L.G."/>
            <person name="Martin F.M."/>
        </authorList>
    </citation>
    <scope>NUCLEOTIDE SEQUENCE</scope>
    <source>
        <strain evidence="1">P2</strain>
    </source>
</reference>
<dbReference type="Proteomes" id="UP000886501">
    <property type="component" value="Unassembled WGS sequence"/>
</dbReference>